<reference evidence="13" key="1">
    <citation type="journal article" date="2016" name="BMC Evol. Biol.">
        <title>Positive selection on panpulmonate mitogenomes provide new clues on adaptations to terrestrial life.</title>
        <authorList>
            <person name="Romero P.E."/>
            <person name="Weigand A.M."/>
            <person name="Pfenninger M."/>
        </authorList>
    </citation>
    <scope>NUCLEOTIDE SEQUENCE</scope>
</reference>
<name>A0A1S5R332_9EUPU</name>
<dbReference type="EMBL" id="KT696546">
    <property type="protein sequence ID" value="ANC96353.1"/>
    <property type="molecule type" value="Genomic_DNA"/>
</dbReference>
<dbReference type="InterPro" id="IPR035908">
    <property type="entry name" value="F0_ATP_A_sf"/>
</dbReference>
<evidence type="ECO:0000256" key="4">
    <source>
        <dbReference type="ARBA" id="ARBA00022547"/>
    </source>
</evidence>
<evidence type="ECO:0000256" key="5">
    <source>
        <dbReference type="ARBA" id="ARBA00022692"/>
    </source>
</evidence>
<feature type="transmembrane region" description="Helical" evidence="12">
    <location>
        <begin position="162"/>
        <end position="184"/>
    </location>
</feature>
<feature type="transmembrane region" description="Helical" evidence="12">
    <location>
        <begin position="58"/>
        <end position="79"/>
    </location>
</feature>
<keyword evidence="3" id="KW-0813">Transport</keyword>
<dbReference type="InterPro" id="IPR023011">
    <property type="entry name" value="ATP_synth_F0_asu_AS"/>
</dbReference>
<evidence type="ECO:0000256" key="12">
    <source>
        <dbReference type="SAM" id="Phobius"/>
    </source>
</evidence>
<evidence type="ECO:0000256" key="10">
    <source>
        <dbReference type="ARBA" id="ARBA00023310"/>
    </source>
</evidence>
<keyword evidence="7 12" id="KW-1133">Transmembrane helix</keyword>
<protein>
    <recommendedName>
        <fullName evidence="11">ATP synthase subunit a</fullName>
    </recommendedName>
</protein>
<evidence type="ECO:0000256" key="8">
    <source>
        <dbReference type="ARBA" id="ARBA00023065"/>
    </source>
</evidence>
<dbReference type="GO" id="GO:0045259">
    <property type="term" value="C:proton-transporting ATP synthase complex"/>
    <property type="evidence" value="ECO:0007669"/>
    <property type="project" value="UniProtKB-KW"/>
</dbReference>
<keyword evidence="9 12" id="KW-0472">Membrane</keyword>
<keyword evidence="8" id="KW-0406">Ion transport</keyword>
<comment type="similarity">
    <text evidence="2">Belongs to the ATPase A chain family.</text>
</comment>
<keyword evidence="6" id="KW-0375">Hydrogen ion transport</keyword>
<dbReference type="CDD" id="cd00310">
    <property type="entry name" value="ATP-synt_Fo_a_6"/>
    <property type="match status" value="1"/>
</dbReference>
<keyword evidence="5 12" id="KW-0812">Transmembrane</keyword>
<gene>
    <name evidence="13" type="primary">ATP6</name>
</gene>
<feature type="transmembrane region" description="Helical" evidence="12">
    <location>
        <begin position="91"/>
        <end position="113"/>
    </location>
</feature>
<geneLocation type="mitochondrion" evidence="13"/>
<keyword evidence="10" id="KW-0066">ATP synthesis</keyword>
<organism evidence="13">
    <name type="scientific">Helicella itala</name>
    <dbReference type="NCBI Taxonomy" id="76043"/>
    <lineage>
        <taxon>Eukaryota</taxon>
        <taxon>Metazoa</taxon>
        <taxon>Spiralia</taxon>
        <taxon>Lophotrochozoa</taxon>
        <taxon>Mollusca</taxon>
        <taxon>Gastropoda</taxon>
        <taxon>Heterobranchia</taxon>
        <taxon>Euthyneura</taxon>
        <taxon>Panpulmonata</taxon>
        <taxon>Eupulmonata</taxon>
        <taxon>Stylommatophora</taxon>
        <taxon>Helicina</taxon>
        <taxon>Helicoidea</taxon>
        <taxon>Geomitridae</taxon>
        <taxon>Helicella</taxon>
    </lineage>
</organism>
<dbReference type="PROSITE" id="PS00449">
    <property type="entry name" value="ATPASE_A"/>
    <property type="match status" value="1"/>
</dbReference>
<dbReference type="AlphaFoldDB" id="A0A1S5R332"/>
<evidence type="ECO:0000256" key="3">
    <source>
        <dbReference type="ARBA" id="ARBA00022448"/>
    </source>
</evidence>
<dbReference type="InterPro" id="IPR000568">
    <property type="entry name" value="ATP_synth_F0_asu"/>
</dbReference>
<keyword evidence="4" id="KW-0138">CF(0)</keyword>
<dbReference type="GO" id="GO:0046933">
    <property type="term" value="F:proton-transporting ATP synthase activity, rotational mechanism"/>
    <property type="evidence" value="ECO:0007669"/>
    <property type="project" value="TreeGrafter"/>
</dbReference>
<dbReference type="NCBIfam" id="TIGR01131">
    <property type="entry name" value="ATP_synt_6_or_A"/>
    <property type="match status" value="1"/>
</dbReference>
<keyword evidence="13" id="KW-0496">Mitochondrion</keyword>
<comment type="subcellular location">
    <subcellularLocation>
        <location evidence="1">Membrane</location>
        <topology evidence="1">Multi-pass membrane protein</topology>
    </subcellularLocation>
    <subcellularLocation>
        <location evidence="11">Mitochondrion inner membrane</location>
        <topology evidence="11">Multi-pass membrane protein</topology>
    </subcellularLocation>
</comment>
<dbReference type="PANTHER" id="PTHR11410:SF0">
    <property type="entry name" value="ATP SYNTHASE SUBUNIT A"/>
    <property type="match status" value="1"/>
</dbReference>
<dbReference type="GO" id="GO:0005743">
    <property type="term" value="C:mitochondrial inner membrane"/>
    <property type="evidence" value="ECO:0007669"/>
    <property type="project" value="UniProtKB-SubCell"/>
</dbReference>
<dbReference type="Pfam" id="PF00119">
    <property type="entry name" value="ATP-synt_A"/>
    <property type="match status" value="1"/>
</dbReference>
<evidence type="ECO:0000256" key="1">
    <source>
        <dbReference type="ARBA" id="ARBA00004141"/>
    </source>
</evidence>
<dbReference type="PRINTS" id="PR00123">
    <property type="entry name" value="ATPASEA"/>
</dbReference>
<feature type="transmembrane region" description="Helical" evidence="12">
    <location>
        <begin position="190"/>
        <end position="212"/>
    </location>
</feature>
<evidence type="ECO:0000256" key="6">
    <source>
        <dbReference type="ARBA" id="ARBA00022781"/>
    </source>
</evidence>
<evidence type="ECO:0000256" key="2">
    <source>
        <dbReference type="ARBA" id="ARBA00006810"/>
    </source>
</evidence>
<evidence type="ECO:0000256" key="9">
    <source>
        <dbReference type="ARBA" id="ARBA00023136"/>
    </source>
</evidence>
<dbReference type="InterPro" id="IPR045083">
    <property type="entry name" value="ATP_synth_F0_asu_bact/mt"/>
</dbReference>
<accession>A0A1S5R332</accession>
<dbReference type="SUPFAM" id="SSF81336">
    <property type="entry name" value="F1F0 ATP synthase subunit A"/>
    <property type="match status" value="1"/>
</dbReference>
<evidence type="ECO:0000256" key="7">
    <source>
        <dbReference type="ARBA" id="ARBA00022989"/>
    </source>
</evidence>
<feature type="transmembrane region" description="Helical" evidence="12">
    <location>
        <begin position="12"/>
        <end position="30"/>
    </location>
</feature>
<proteinExistence type="inferred from homology"/>
<dbReference type="Gene3D" id="1.20.120.220">
    <property type="entry name" value="ATP synthase, F0 complex, subunit A"/>
    <property type="match status" value="1"/>
</dbReference>
<dbReference type="PANTHER" id="PTHR11410">
    <property type="entry name" value="ATP SYNTHASE SUBUNIT A"/>
    <property type="match status" value="1"/>
</dbReference>
<evidence type="ECO:0000256" key="11">
    <source>
        <dbReference type="RuleBase" id="RU004450"/>
    </source>
</evidence>
<feature type="transmembrane region" description="Helical" evidence="12">
    <location>
        <begin position="133"/>
        <end position="155"/>
    </location>
</feature>
<sequence>MVMTDLFSSLDGAYSLLIWFPSVLALFLYFSQVYGSALPSALCSLGASVWKNGTLNRYNPFTLLLNVLFMLLILTNLMGLTPMMYTLSSDLFTMSGLALVVWVLVLMSGWIYSPTQSAAHLLPQGAPLGLAPFLVLIETISISIRPLTLTVRLMANISAGHIVLGLLANSLTAIMGSIMMLPMLGLSIGYMLFEFFVALIQAYIFTLLVSLYQAEHP</sequence>
<evidence type="ECO:0000313" key="13">
    <source>
        <dbReference type="EMBL" id="ANC96353.1"/>
    </source>
</evidence>